<evidence type="ECO:0000313" key="3">
    <source>
        <dbReference type="Proteomes" id="UP000069850"/>
    </source>
</evidence>
<proteinExistence type="predicted"/>
<accession>A0A0X3BKR8</accession>
<dbReference type="PANTHER" id="PTHR33252">
    <property type="entry name" value="THIRD ORF IN TRANSPOSON ISC1160"/>
    <property type="match status" value="1"/>
</dbReference>
<protein>
    <submittedName>
        <fullName evidence="2">Transposase</fullName>
    </submittedName>
</protein>
<dbReference type="OMA" id="KECCAHA"/>
<evidence type="ECO:0000313" key="2">
    <source>
        <dbReference type="EMBL" id="CVK32767.1"/>
    </source>
</evidence>
<sequence>MPFAKSKKTTCRKSNDLKPKECCAHAIAALDQHLTIPIQGRLTQTDLFQALVGMAAMQQSIHSITGFLEHVPCETSFRYHLNKLAMDDLEQKSTAILTHLVHHVLKPGNAYQFAIDYTNDPYYGKTSDENESYILRSKRKQSTNEFYSYITLYVTTRDRQVTLAVYPVRQGIAKVGYIARCLDRIAELGLKVEVLCLDREFYTRKVFGFLTQVQVPFIVPVKKQSNRMKALLQGTQSRYAEYRMRGKPSLPLTIAIAVKYAKGRRGKYGAENLGYVVGGIAWHPLRVHRIYRSRFSIEASYRMRNQVKPRTSTRNPVIRYLYAIISFLLKNVWIALLWIHFSPVKQGPRTIEMRAFRFDAFRLIIWEAIRASMGMVKGITVLRQRV</sequence>
<dbReference type="KEGG" id="mema:MMAB1_1554"/>
<dbReference type="GeneID" id="13355719"/>
<reference evidence="2 3" key="1">
    <citation type="submission" date="2016-01" db="EMBL/GenBank/DDBJ databases">
        <authorList>
            <person name="Manzoor S."/>
        </authorList>
    </citation>
    <scope>NUCLEOTIDE SEQUENCE [LARGE SCALE GENOMIC DNA]</scope>
    <source>
        <strain evidence="2">Methanoculleus sp MAB1</strain>
    </source>
</reference>
<dbReference type="Proteomes" id="UP000069850">
    <property type="component" value="Chromosome 1"/>
</dbReference>
<name>A0A0X3BKR8_9EURY</name>
<dbReference type="AlphaFoldDB" id="A0A0X3BKR8"/>
<organism evidence="2 3">
    <name type="scientific">Methanoculleus bourgensis</name>
    <dbReference type="NCBI Taxonomy" id="83986"/>
    <lineage>
        <taxon>Archaea</taxon>
        <taxon>Methanobacteriati</taxon>
        <taxon>Methanobacteriota</taxon>
        <taxon>Stenosarchaea group</taxon>
        <taxon>Methanomicrobia</taxon>
        <taxon>Methanomicrobiales</taxon>
        <taxon>Methanomicrobiaceae</taxon>
        <taxon>Methanoculleus</taxon>
    </lineage>
</organism>
<dbReference type="EMBL" id="LT158599">
    <property type="protein sequence ID" value="CVK32767.1"/>
    <property type="molecule type" value="Genomic_DNA"/>
</dbReference>
<keyword evidence="1" id="KW-0812">Transmembrane</keyword>
<dbReference type="PANTHER" id="PTHR33252:SF2">
    <property type="entry name" value="TRANSPOSASE IS4-LIKE DOMAIN-CONTAINING PROTEIN"/>
    <property type="match status" value="1"/>
</dbReference>
<evidence type="ECO:0000256" key="1">
    <source>
        <dbReference type="SAM" id="Phobius"/>
    </source>
</evidence>
<dbReference type="OrthoDB" id="139719at2157"/>
<dbReference type="GeneID" id="27137399"/>
<gene>
    <name evidence="2" type="ORF">MMAB1_1554</name>
</gene>
<dbReference type="NCBIfam" id="NF033541">
    <property type="entry name" value="transpos_ISH3"/>
    <property type="match status" value="1"/>
</dbReference>
<dbReference type="RefSeq" id="WP_014867130.1">
    <property type="nucleotide sequence ID" value="NZ_JBMHJL010000463.1"/>
</dbReference>
<dbReference type="SUPFAM" id="SSF53098">
    <property type="entry name" value="Ribonuclease H-like"/>
    <property type="match status" value="1"/>
</dbReference>
<keyword evidence="1" id="KW-0472">Membrane</keyword>
<dbReference type="InterPro" id="IPR012337">
    <property type="entry name" value="RNaseH-like_sf"/>
</dbReference>
<feature type="transmembrane region" description="Helical" evidence="1">
    <location>
        <begin position="320"/>
        <end position="341"/>
    </location>
</feature>
<keyword evidence="1" id="KW-1133">Transmembrane helix</keyword>